<organism evidence="2 3">
    <name type="scientific">Adineta steineri</name>
    <dbReference type="NCBI Taxonomy" id="433720"/>
    <lineage>
        <taxon>Eukaryota</taxon>
        <taxon>Metazoa</taxon>
        <taxon>Spiralia</taxon>
        <taxon>Gnathifera</taxon>
        <taxon>Rotifera</taxon>
        <taxon>Eurotatoria</taxon>
        <taxon>Bdelloidea</taxon>
        <taxon>Adinetida</taxon>
        <taxon>Adinetidae</taxon>
        <taxon>Adineta</taxon>
    </lineage>
</organism>
<protein>
    <submittedName>
        <fullName evidence="2">Uncharacterized protein</fullName>
    </submittedName>
</protein>
<comment type="caution">
    <text evidence="2">The sequence shown here is derived from an EMBL/GenBank/DDBJ whole genome shotgun (WGS) entry which is preliminary data.</text>
</comment>
<evidence type="ECO:0000313" key="3">
    <source>
        <dbReference type="Proteomes" id="UP000663868"/>
    </source>
</evidence>
<accession>A0A820S2M3</accession>
<dbReference type="EMBL" id="CAJOBB010030876">
    <property type="protein sequence ID" value="CAF4446563.1"/>
    <property type="molecule type" value="Genomic_DNA"/>
</dbReference>
<gene>
    <name evidence="2" type="ORF">KXQ929_LOCUS53699</name>
</gene>
<name>A0A820S2M3_9BILA</name>
<reference evidence="2" key="1">
    <citation type="submission" date="2021-02" db="EMBL/GenBank/DDBJ databases">
        <authorList>
            <person name="Nowell W R."/>
        </authorList>
    </citation>
    <scope>NUCLEOTIDE SEQUENCE</scope>
</reference>
<evidence type="ECO:0000313" key="2">
    <source>
        <dbReference type="EMBL" id="CAF4446563.1"/>
    </source>
</evidence>
<proteinExistence type="predicted"/>
<evidence type="ECO:0000256" key="1">
    <source>
        <dbReference type="SAM" id="MobiDB-lite"/>
    </source>
</evidence>
<feature type="non-terminal residue" evidence="2">
    <location>
        <position position="1"/>
    </location>
</feature>
<dbReference type="AlphaFoldDB" id="A0A820S2M3"/>
<dbReference type="Proteomes" id="UP000663868">
    <property type="component" value="Unassembled WGS sequence"/>
</dbReference>
<sequence>QRPFIQKTVTRESSTGTEDDDEDNLTNYLRHYQTLPPVPTTIDEEYEERFSFKMNKSEELGLGSLMNGTNDINNRVIAQGHVELYQPDNQTGLIKPLNIGKDQPQRYTKYVSSYSKFVLPRPVKSSSLSEYQQR</sequence>
<feature type="region of interest" description="Disordered" evidence="1">
    <location>
        <begin position="1"/>
        <end position="23"/>
    </location>
</feature>
<feature type="compositionally biased region" description="Polar residues" evidence="1">
    <location>
        <begin position="7"/>
        <end position="16"/>
    </location>
</feature>